<evidence type="ECO:0000313" key="7">
    <source>
        <dbReference type="EMBL" id="KAK6926210.1"/>
    </source>
</evidence>
<dbReference type="Pfam" id="PF02798">
    <property type="entry name" value="GST_N"/>
    <property type="match status" value="1"/>
</dbReference>
<feature type="domain" description="GST N-terminal" evidence="5">
    <location>
        <begin position="7"/>
        <end position="86"/>
    </location>
</feature>
<evidence type="ECO:0000259" key="5">
    <source>
        <dbReference type="PROSITE" id="PS50404"/>
    </source>
</evidence>
<dbReference type="InterPro" id="IPR040079">
    <property type="entry name" value="Glutathione_S-Trfase"/>
</dbReference>
<reference evidence="7 8" key="1">
    <citation type="submission" date="2023-12" db="EMBL/GenBank/DDBJ databases">
        <title>A high-quality genome assembly for Dillenia turbinata (Dilleniales).</title>
        <authorList>
            <person name="Chanderbali A."/>
        </authorList>
    </citation>
    <scope>NUCLEOTIDE SEQUENCE [LARGE SCALE GENOMIC DNA]</scope>
    <source>
        <strain evidence="7">LSX21</strain>
        <tissue evidence="7">Leaf</tissue>
    </source>
</reference>
<accession>A0AAN8V2C2</accession>
<dbReference type="InterPro" id="IPR010987">
    <property type="entry name" value="Glutathione-S-Trfase_C-like"/>
</dbReference>
<evidence type="ECO:0000256" key="1">
    <source>
        <dbReference type="ARBA" id="ARBA00012452"/>
    </source>
</evidence>
<evidence type="ECO:0000313" key="8">
    <source>
        <dbReference type="Proteomes" id="UP001370490"/>
    </source>
</evidence>
<dbReference type="InterPro" id="IPR004046">
    <property type="entry name" value="GST_C"/>
</dbReference>
<dbReference type="GO" id="GO:0004364">
    <property type="term" value="F:glutathione transferase activity"/>
    <property type="evidence" value="ECO:0007669"/>
    <property type="project" value="UniProtKB-EC"/>
</dbReference>
<dbReference type="Pfam" id="PF00043">
    <property type="entry name" value="GST_C"/>
    <property type="match status" value="1"/>
</dbReference>
<dbReference type="SFLD" id="SFLDS00019">
    <property type="entry name" value="Glutathione_Transferase_(cytos"/>
    <property type="match status" value="1"/>
</dbReference>
<dbReference type="EC" id="2.5.1.18" evidence="1"/>
<dbReference type="InterPro" id="IPR045073">
    <property type="entry name" value="Omega/Tau-like"/>
</dbReference>
<dbReference type="Proteomes" id="UP001370490">
    <property type="component" value="Unassembled WGS sequence"/>
</dbReference>
<dbReference type="PROSITE" id="PS50405">
    <property type="entry name" value="GST_CTER"/>
    <property type="match status" value="1"/>
</dbReference>
<dbReference type="SUPFAM" id="SSF47616">
    <property type="entry name" value="GST C-terminal domain-like"/>
    <property type="match status" value="1"/>
</dbReference>
<comment type="similarity">
    <text evidence="4">Belongs to the GST superfamily.</text>
</comment>
<dbReference type="Gene3D" id="1.20.1050.10">
    <property type="match status" value="1"/>
</dbReference>
<keyword evidence="8" id="KW-1185">Reference proteome</keyword>
<evidence type="ECO:0000256" key="4">
    <source>
        <dbReference type="RuleBase" id="RU003494"/>
    </source>
</evidence>
<evidence type="ECO:0000259" key="6">
    <source>
        <dbReference type="PROSITE" id="PS50405"/>
    </source>
</evidence>
<evidence type="ECO:0000256" key="2">
    <source>
        <dbReference type="ARBA" id="ARBA00022679"/>
    </source>
</evidence>
<dbReference type="SFLD" id="SFLDG01152">
    <property type="entry name" value="Main.3:_Omega-_and_Tau-like"/>
    <property type="match status" value="1"/>
</dbReference>
<dbReference type="InterPro" id="IPR036249">
    <property type="entry name" value="Thioredoxin-like_sf"/>
</dbReference>
<dbReference type="InterPro" id="IPR045074">
    <property type="entry name" value="GST_C_Tau"/>
</dbReference>
<keyword evidence="2" id="KW-0808">Transferase</keyword>
<dbReference type="SUPFAM" id="SSF52833">
    <property type="entry name" value="Thioredoxin-like"/>
    <property type="match status" value="1"/>
</dbReference>
<dbReference type="FunFam" id="3.40.30.10:FF:000014">
    <property type="entry name" value="Tau class glutathione S-transferase"/>
    <property type="match status" value="1"/>
</dbReference>
<dbReference type="EMBL" id="JBAMMX010000015">
    <property type="protein sequence ID" value="KAK6926210.1"/>
    <property type="molecule type" value="Genomic_DNA"/>
</dbReference>
<dbReference type="InterPro" id="IPR004045">
    <property type="entry name" value="Glutathione_S-Trfase_N"/>
</dbReference>
<comment type="caution">
    <text evidence="7">The sequence shown here is derived from an EMBL/GenBank/DDBJ whole genome shotgun (WGS) entry which is preliminary data.</text>
</comment>
<comment type="catalytic activity">
    <reaction evidence="3">
        <text>RX + glutathione = an S-substituted glutathione + a halide anion + H(+)</text>
        <dbReference type="Rhea" id="RHEA:16437"/>
        <dbReference type="ChEBI" id="CHEBI:15378"/>
        <dbReference type="ChEBI" id="CHEBI:16042"/>
        <dbReference type="ChEBI" id="CHEBI:17792"/>
        <dbReference type="ChEBI" id="CHEBI:57925"/>
        <dbReference type="ChEBI" id="CHEBI:90779"/>
        <dbReference type="EC" id="2.5.1.18"/>
    </reaction>
</comment>
<sequence>MGGVGEEKVELIGFWGSPFVKRVKWVLKMKGIEYEYVEEDLRNKSERLLSLNPVSNRVPVLVHNGKPIAESLVIIEYIEETWQHNPLLPVDDPFQRATARFWAKFVEDKFTEVVRKVLRLKGDQQEEAVKQAIEALDVLEGELNGKKFFGGDKVGLVDIVLGWATIWVGVIEEVSNVKLFESEKHPSLACWMENFIELPMVKEDLPPLRDQLPDYLHKIRKYGPSLLPPPQE</sequence>
<proteinExistence type="inferred from homology"/>
<dbReference type="InterPro" id="IPR036282">
    <property type="entry name" value="Glutathione-S-Trfase_C_sf"/>
</dbReference>
<dbReference type="AlphaFoldDB" id="A0AAN8V2C2"/>
<dbReference type="GO" id="GO:0006749">
    <property type="term" value="P:glutathione metabolic process"/>
    <property type="evidence" value="ECO:0007669"/>
    <property type="project" value="InterPro"/>
</dbReference>
<dbReference type="PANTHER" id="PTHR11260">
    <property type="entry name" value="GLUTATHIONE S-TRANSFERASE, GST, SUPERFAMILY, GST DOMAIN CONTAINING"/>
    <property type="match status" value="1"/>
</dbReference>
<name>A0AAN8V2C2_9MAGN</name>
<dbReference type="CDD" id="cd03185">
    <property type="entry name" value="GST_C_Tau"/>
    <property type="match status" value="1"/>
</dbReference>
<gene>
    <name evidence="7" type="ORF">RJ641_007929</name>
</gene>
<dbReference type="PROSITE" id="PS50404">
    <property type="entry name" value="GST_NTER"/>
    <property type="match status" value="1"/>
</dbReference>
<dbReference type="CDD" id="cd03058">
    <property type="entry name" value="GST_N_Tau"/>
    <property type="match status" value="1"/>
</dbReference>
<feature type="domain" description="GST C-terminal" evidence="6">
    <location>
        <begin position="92"/>
        <end position="225"/>
    </location>
</feature>
<dbReference type="SFLD" id="SFLDG00358">
    <property type="entry name" value="Main_(cytGST)"/>
    <property type="match status" value="1"/>
</dbReference>
<dbReference type="PANTHER" id="PTHR11260:SF676">
    <property type="entry name" value="GLUTATHIONE S-TRANSFERASE U8"/>
    <property type="match status" value="1"/>
</dbReference>
<dbReference type="FunFam" id="1.20.1050.10:FF:000012">
    <property type="entry name" value="Tau class glutathione S-transferase"/>
    <property type="match status" value="1"/>
</dbReference>
<protein>
    <recommendedName>
        <fullName evidence="1">glutathione transferase</fullName>
        <ecNumber evidence="1">2.5.1.18</ecNumber>
    </recommendedName>
</protein>
<dbReference type="Gene3D" id="3.40.30.10">
    <property type="entry name" value="Glutaredoxin"/>
    <property type="match status" value="1"/>
</dbReference>
<organism evidence="7 8">
    <name type="scientific">Dillenia turbinata</name>
    <dbReference type="NCBI Taxonomy" id="194707"/>
    <lineage>
        <taxon>Eukaryota</taxon>
        <taxon>Viridiplantae</taxon>
        <taxon>Streptophyta</taxon>
        <taxon>Embryophyta</taxon>
        <taxon>Tracheophyta</taxon>
        <taxon>Spermatophyta</taxon>
        <taxon>Magnoliopsida</taxon>
        <taxon>eudicotyledons</taxon>
        <taxon>Gunneridae</taxon>
        <taxon>Pentapetalae</taxon>
        <taxon>Dilleniales</taxon>
        <taxon>Dilleniaceae</taxon>
        <taxon>Dillenia</taxon>
    </lineage>
</organism>
<dbReference type="GO" id="GO:0005737">
    <property type="term" value="C:cytoplasm"/>
    <property type="evidence" value="ECO:0007669"/>
    <property type="project" value="TreeGrafter"/>
</dbReference>
<evidence type="ECO:0000256" key="3">
    <source>
        <dbReference type="ARBA" id="ARBA00047960"/>
    </source>
</evidence>